<evidence type="ECO:0000256" key="1">
    <source>
        <dbReference type="ARBA" id="ARBA00004651"/>
    </source>
</evidence>
<keyword evidence="8" id="KW-0807">Transducer</keyword>
<evidence type="ECO:0000256" key="3">
    <source>
        <dbReference type="ARBA" id="ARBA00022692"/>
    </source>
</evidence>
<dbReference type="Pfam" id="PF00001">
    <property type="entry name" value="7tm_1"/>
    <property type="match status" value="1"/>
</dbReference>
<evidence type="ECO:0000256" key="6">
    <source>
        <dbReference type="ARBA" id="ARBA00023136"/>
    </source>
</evidence>
<organism evidence="12 13">
    <name type="scientific">Plakobranchus ocellatus</name>
    <dbReference type="NCBI Taxonomy" id="259542"/>
    <lineage>
        <taxon>Eukaryota</taxon>
        <taxon>Metazoa</taxon>
        <taxon>Spiralia</taxon>
        <taxon>Lophotrochozoa</taxon>
        <taxon>Mollusca</taxon>
        <taxon>Gastropoda</taxon>
        <taxon>Heterobranchia</taxon>
        <taxon>Euthyneura</taxon>
        <taxon>Panpulmonata</taxon>
        <taxon>Sacoglossa</taxon>
        <taxon>Placobranchoidea</taxon>
        <taxon>Plakobranchidae</taxon>
        <taxon>Plakobranchus</taxon>
    </lineage>
</organism>
<feature type="transmembrane region" description="Helical" evidence="10">
    <location>
        <begin position="28"/>
        <end position="53"/>
    </location>
</feature>
<dbReference type="EMBL" id="BLXT01005746">
    <property type="protein sequence ID" value="GFO25277.1"/>
    <property type="molecule type" value="Genomic_DNA"/>
</dbReference>
<comment type="subcellular location">
    <subcellularLocation>
        <location evidence="1">Cell membrane</location>
        <topology evidence="1">Multi-pass membrane protein</topology>
    </subcellularLocation>
</comment>
<keyword evidence="2" id="KW-1003">Cell membrane</keyword>
<evidence type="ECO:0000256" key="2">
    <source>
        <dbReference type="ARBA" id="ARBA00022475"/>
    </source>
</evidence>
<evidence type="ECO:0000256" key="9">
    <source>
        <dbReference type="SAM" id="MobiDB-lite"/>
    </source>
</evidence>
<evidence type="ECO:0000313" key="12">
    <source>
        <dbReference type="EMBL" id="GFO25277.1"/>
    </source>
</evidence>
<feature type="domain" description="G-protein coupled receptors family 1 profile" evidence="11">
    <location>
        <begin position="44"/>
        <end position="359"/>
    </location>
</feature>
<dbReference type="GO" id="GO:0007218">
    <property type="term" value="P:neuropeptide signaling pathway"/>
    <property type="evidence" value="ECO:0007669"/>
    <property type="project" value="TreeGrafter"/>
</dbReference>
<dbReference type="SUPFAM" id="SSF81321">
    <property type="entry name" value="Family A G protein-coupled receptor-like"/>
    <property type="match status" value="1"/>
</dbReference>
<feature type="transmembrane region" description="Helical" evidence="10">
    <location>
        <begin position="197"/>
        <end position="226"/>
    </location>
</feature>
<dbReference type="InterPro" id="IPR017452">
    <property type="entry name" value="GPCR_Rhodpsn_7TM"/>
</dbReference>
<reference evidence="12 13" key="1">
    <citation type="journal article" date="2021" name="Elife">
        <title>Chloroplast acquisition without the gene transfer in kleptoplastic sea slugs, Plakobranchus ocellatus.</title>
        <authorList>
            <person name="Maeda T."/>
            <person name="Takahashi S."/>
            <person name="Yoshida T."/>
            <person name="Shimamura S."/>
            <person name="Takaki Y."/>
            <person name="Nagai Y."/>
            <person name="Toyoda A."/>
            <person name="Suzuki Y."/>
            <person name="Arimoto A."/>
            <person name="Ishii H."/>
            <person name="Satoh N."/>
            <person name="Nishiyama T."/>
            <person name="Hasebe M."/>
            <person name="Maruyama T."/>
            <person name="Minagawa J."/>
            <person name="Obokata J."/>
            <person name="Shigenobu S."/>
        </authorList>
    </citation>
    <scope>NUCLEOTIDE SEQUENCE [LARGE SCALE GENOMIC DNA]</scope>
</reference>
<keyword evidence="7 12" id="KW-0675">Receptor</keyword>
<dbReference type="Proteomes" id="UP000735302">
    <property type="component" value="Unassembled WGS sequence"/>
</dbReference>
<feature type="transmembrane region" description="Helical" evidence="10">
    <location>
        <begin position="340"/>
        <end position="360"/>
    </location>
</feature>
<dbReference type="InterPro" id="IPR000276">
    <property type="entry name" value="GPCR_Rhodpsn"/>
</dbReference>
<keyword evidence="13" id="KW-1185">Reference proteome</keyword>
<comment type="caution">
    <text evidence="12">The sequence shown here is derived from an EMBL/GenBank/DDBJ whole genome shotgun (WGS) entry which is preliminary data.</text>
</comment>
<evidence type="ECO:0000256" key="10">
    <source>
        <dbReference type="SAM" id="Phobius"/>
    </source>
</evidence>
<sequence length="380" mass="42749">MNATTQSDTKNLQDVQLLSDELYLYIRFLLWSLILILSLHAVFINILNILVFYTIGLIDSVSACFFCLSVADMISMITLLYCACTTVYSLISQAGHWVVPLNLLVFRLLFTSTDISAAITTYIAIQRAVCVAFPFFARHFFNRNKSLAVITALVVIFMACTLPSVASMRLLVAADPQTNSSVARLLFTPTFTLTNKFFLFFVKIGLLFIEQVVMGICLIVTAYGIVSSRKMRALFSLPSSAAKPKPDREGWTKETQPTGDGLKPGAYNDGSKKQNRQIVPEIDERQKKRLNKEFRAIKQSVIVVLVHMICVTPRMTLSILNLVEPRFSLQGQNKNLFDATYLGLNVNDCINALVNFFVYFRFNDAFRTTVNSLMSRARSN</sequence>
<protein>
    <submittedName>
        <fullName evidence="12">Chemosensory receptor c</fullName>
    </submittedName>
</protein>
<feature type="transmembrane region" description="Helical" evidence="10">
    <location>
        <begin position="296"/>
        <end position="320"/>
    </location>
</feature>
<evidence type="ECO:0000256" key="8">
    <source>
        <dbReference type="ARBA" id="ARBA00023224"/>
    </source>
</evidence>
<feature type="transmembrane region" description="Helical" evidence="10">
    <location>
        <begin position="146"/>
        <end position="166"/>
    </location>
</feature>
<dbReference type="AlphaFoldDB" id="A0AAV4C1Y0"/>
<evidence type="ECO:0000256" key="5">
    <source>
        <dbReference type="ARBA" id="ARBA00023040"/>
    </source>
</evidence>
<dbReference type="PANTHER" id="PTHR24230">
    <property type="entry name" value="G-PROTEIN COUPLED RECEPTOR"/>
    <property type="match status" value="1"/>
</dbReference>
<feature type="region of interest" description="Disordered" evidence="9">
    <location>
        <begin position="239"/>
        <end position="274"/>
    </location>
</feature>
<name>A0AAV4C1Y0_9GAST</name>
<evidence type="ECO:0000313" key="13">
    <source>
        <dbReference type="Proteomes" id="UP000735302"/>
    </source>
</evidence>
<keyword evidence="5" id="KW-0297">G-protein coupled receptor</keyword>
<accession>A0AAV4C1Y0</accession>
<evidence type="ECO:0000256" key="7">
    <source>
        <dbReference type="ARBA" id="ARBA00023170"/>
    </source>
</evidence>
<feature type="transmembrane region" description="Helical" evidence="10">
    <location>
        <begin position="65"/>
        <end position="91"/>
    </location>
</feature>
<dbReference type="GO" id="GO:0005886">
    <property type="term" value="C:plasma membrane"/>
    <property type="evidence" value="ECO:0007669"/>
    <property type="project" value="UniProtKB-SubCell"/>
</dbReference>
<evidence type="ECO:0000256" key="4">
    <source>
        <dbReference type="ARBA" id="ARBA00022989"/>
    </source>
</evidence>
<evidence type="ECO:0000259" key="11">
    <source>
        <dbReference type="PROSITE" id="PS50262"/>
    </source>
</evidence>
<keyword evidence="3 10" id="KW-0812">Transmembrane</keyword>
<proteinExistence type="predicted"/>
<dbReference type="PROSITE" id="PS50262">
    <property type="entry name" value="G_PROTEIN_RECEP_F1_2"/>
    <property type="match status" value="1"/>
</dbReference>
<dbReference type="GO" id="GO:0008528">
    <property type="term" value="F:G protein-coupled peptide receptor activity"/>
    <property type="evidence" value="ECO:0007669"/>
    <property type="project" value="TreeGrafter"/>
</dbReference>
<gene>
    <name evidence="12" type="ORF">PoB_005178200</name>
</gene>
<dbReference type="Gene3D" id="1.20.1070.10">
    <property type="entry name" value="Rhodopsin 7-helix transmembrane proteins"/>
    <property type="match status" value="1"/>
</dbReference>
<keyword evidence="6 10" id="KW-0472">Membrane</keyword>
<keyword evidence="4 10" id="KW-1133">Transmembrane helix</keyword>